<comment type="similarity">
    <text evidence="1">Belongs to the serpin family.</text>
</comment>
<sequence length="137" mass="15705">QGFWLNPFESHLTKNMPFHGVAGDRDMLFMVDSHYYSDYSIHENLTVVSLTYQDRSFSLVIVMPEGDFGVWREKFTAEKFQVTIHNLKFGAISLELPKFTIDSSTNADPLKKLNVNRIFSFDADLSGVITVSLSYLR</sequence>
<dbReference type="Proteomes" id="UP001432027">
    <property type="component" value="Unassembled WGS sequence"/>
</dbReference>
<organism evidence="3 4">
    <name type="scientific">Pristionchus entomophagus</name>
    <dbReference type="NCBI Taxonomy" id="358040"/>
    <lineage>
        <taxon>Eukaryota</taxon>
        <taxon>Metazoa</taxon>
        <taxon>Ecdysozoa</taxon>
        <taxon>Nematoda</taxon>
        <taxon>Chromadorea</taxon>
        <taxon>Rhabditida</taxon>
        <taxon>Rhabditina</taxon>
        <taxon>Diplogasteromorpha</taxon>
        <taxon>Diplogasteroidea</taxon>
        <taxon>Neodiplogasteridae</taxon>
        <taxon>Pristionchus</taxon>
    </lineage>
</organism>
<proteinExistence type="inferred from homology"/>
<dbReference type="InterPro" id="IPR000215">
    <property type="entry name" value="Serpin_fam"/>
</dbReference>
<reference evidence="3" key="1">
    <citation type="submission" date="2023-10" db="EMBL/GenBank/DDBJ databases">
        <title>Genome assembly of Pristionchus species.</title>
        <authorList>
            <person name="Yoshida K."/>
            <person name="Sommer R.J."/>
        </authorList>
    </citation>
    <scope>NUCLEOTIDE SEQUENCE</scope>
    <source>
        <strain evidence="3">RS0144</strain>
    </source>
</reference>
<evidence type="ECO:0000313" key="4">
    <source>
        <dbReference type="Proteomes" id="UP001432027"/>
    </source>
</evidence>
<protein>
    <recommendedName>
        <fullName evidence="2">Serpin domain-containing protein</fullName>
    </recommendedName>
</protein>
<accession>A0AAV5TL95</accession>
<dbReference type="InterPro" id="IPR042185">
    <property type="entry name" value="Serpin_sf_2"/>
</dbReference>
<dbReference type="Gene3D" id="3.30.497.10">
    <property type="entry name" value="Antithrombin, subunit I, domain 2"/>
    <property type="match status" value="1"/>
</dbReference>
<comment type="caution">
    <text evidence="3">The sequence shown here is derived from an EMBL/GenBank/DDBJ whole genome shotgun (WGS) entry which is preliminary data.</text>
</comment>
<feature type="domain" description="Serpin" evidence="2">
    <location>
        <begin position="1"/>
        <end position="129"/>
    </location>
</feature>
<dbReference type="AlphaFoldDB" id="A0AAV5TL95"/>
<dbReference type="PANTHER" id="PTHR11461">
    <property type="entry name" value="SERINE PROTEASE INHIBITOR, SERPIN"/>
    <property type="match status" value="1"/>
</dbReference>
<evidence type="ECO:0000256" key="1">
    <source>
        <dbReference type="ARBA" id="ARBA00009500"/>
    </source>
</evidence>
<dbReference type="Gene3D" id="2.30.39.10">
    <property type="entry name" value="Alpha-1-antitrypsin, domain 1"/>
    <property type="match status" value="1"/>
</dbReference>
<dbReference type="InterPro" id="IPR036186">
    <property type="entry name" value="Serpin_sf"/>
</dbReference>
<gene>
    <name evidence="3" type="ORF">PENTCL1PPCAC_17302</name>
</gene>
<evidence type="ECO:0000313" key="3">
    <source>
        <dbReference type="EMBL" id="GMS95127.1"/>
    </source>
</evidence>
<dbReference type="GO" id="GO:0005615">
    <property type="term" value="C:extracellular space"/>
    <property type="evidence" value="ECO:0007669"/>
    <property type="project" value="InterPro"/>
</dbReference>
<keyword evidence="4" id="KW-1185">Reference proteome</keyword>
<dbReference type="InterPro" id="IPR023796">
    <property type="entry name" value="Serpin_dom"/>
</dbReference>
<dbReference type="GO" id="GO:0004867">
    <property type="term" value="F:serine-type endopeptidase inhibitor activity"/>
    <property type="evidence" value="ECO:0007669"/>
    <property type="project" value="InterPro"/>
</dbReference>
<feature type="non-terminal residue" evidence="3">
    <location>
        <position position="1"/>
    </location>
</feature>
<name>A0AAV5TL95_9BILA</name>
<dbReference type="SUPFAM" id="SSF56574">
    <property type="entry name" value="Serpins"/>
    <property type="match status" value="1"/>
</dbReference>
<dbReference type="EMBL" id="BTSX01000004">
    <property type="protein sequence ID" value="GMS95127.1"/>
    <property type="molecule type" value="Genomic_DNA"/>
</dbReference>
<dbReference type="PANTHER" id="PTHR11461:SF211">
    <property type="entry name" value="GH10112P-RELATED"/>
    <property type="match status" value="1"/>
</dbReference>
<evidence type="ECO:0000259" key="2">
    <source>
        <dbReference type="Pfam" id="PF00079"/>
    </source>
</evidence>
<dbReference type="InterPro" id="IPR042178">
    <property type="entry name" value="Serpin_sf_1"/>
</dbReference>
<dbReference type="Pfam" id="PF00079">
    <property type="entry name" value="Serpin"/>
    <property type="match status" value="1"/>
</dbReference>